<evidence type="ECO:0000313" key="3">
    <source>
        <dbReference type="EMBL" id="EYU31610.1"/>
    </source>
</evidence>
<dbReference type="SMART" id="SM00332">
    <property type="entry name" value="PP2Cc"/>
    <property type="match status" value="1"/>
</dbReference>
<dbReference type="PANTHER" id="PTHR47992">
    <property type="entry name" value="PROTEIN PHOSPHATASE"/>
    <property type="match status" value="1"/>
</dbReference>
<reference evidence="3 4" key="1">
    <citation type="journal article" date="2013" name="Proc. Natl. Acad. Sci. U.S.A.">
        <title>Fine-scale variation in meiotic recombination in Mimulus inferred from population shotgun sequencing.</title>
        <authorList>
            <person name="Hellsten U."/>
            <person name="Wright K.M."/>
            <person name="Jenkins J."/>
            <person name="Shu S."/>
            <person name="Yuan Y."/>
            <person name="Wessler S.R."/>
            <person name="Schmutz J."/>
            <person name="Willis J.H."/>
            <person name="Rokhsar D.S."/>
        </authorList>
    </citation>
    <scope>NUCLEOTIDE SEQUENCE [LARGE SCALE GENOMIC DNA]</scope>
    <source>
        <strain evidence="4">cv. DUN x IM62</strain>
    </source>
</reference>
<protein>
    <recommendedName>
        <fullName evidence="2">PPM-type phosphatase domain-containing protein</fullName>
    </recommendedName>
</protein>
<dbReference type="AlphaFoldDB" id="A0A022QYG9"/>
<proteinExistence type="predicted"/>
<dbReference type="SUPFAM" id="SSF81606">
    <property type="entry name" value="PP2C-like"/>
    <property type="match status" value="1"/>
</dbReference>
<dbReference type="EMBL" id="KI630927">
    <property type="protein sequence ID" value="EYU31610.1"/>
    <property type="molecule type" value="Genomic_DNA"/>
</dbReference>
<dbReference type="CDD" id="cd00143">
    <property type="entry name" value="PP2Cc"/>
    <property type="match status" value="1"/>
</dbReference>
<feature type="domain" description="PPM-type phosphatase" evidence="2">
    <location>
        <begin position="94"/>
        <end position="298"/>
    </location>
</feature>
<gene>
    <name evidence="3" type="ORF">MIMGU_mgv1a018059mg</name>
</gene>
<dbReference type="InterPro" id="IPR036457">
    <property type="entry name" value="PPM-type-like_dom_sf"/>
</dbReference>
<evidence type="ECO:0000313" key="4">
    <source>
        <dbReference type="Proteomes" id="UP000030748"/>
    </source>
</evidence>
<dbReference type="STRING" id="4155.A0A022QYG9"/>
<feature type="non-terminal residue" evidence="3">
    <location>
        <position position="330"/>
    </location>
</feature>
<sequence length="330" mass="36813">MATATDFSHPFAYNVECGFSNDRGDLSLVKDEISENSDESKQTVNGKPPRHISVVRHSISTTSFLAPSEMDSCVGITGIKSPTDLLSNYLPVFRSGSCAEKGPKPYMEDEHICIDNLTQHDSCYMLSRSYFIRNNILKFIIENSFFPNCLEKAIKSAFQKADYAFADDSSLDISSGTTSLTAFLSGRKMVVANAGDCRAVLGKRGKAIELSKDHKPNYTSEKTQNRKTRRSDIRRVPKRTAVGYARFRRLAYEGQCAVTMARKELMLHNDPERCSRELVRGALKSNTCDNLTILVICFSMDPPPRIEIAPSRVWRSISAEGLNLLKGVLE</sequence>
<dbReference type="PROSITE" id="PS51746">
    <property type="entry name" value="PPM_2"/>
    <property type="match status" value="1"/>
</dbReference>
<dbReference type="GO" id="GO:0004722">
    <property type="term" value="F:protein serine/threonine phosphatase activity"/>
    <property type="evidence" value="ECO:0000318"/>
    <property type="project" value="GO_Central"/>
</dbReference>
<dbReference type="InterPro" id="IPR015655">
    <property type="entry name" value="PP2C"/>
</dbReference>
<evidence type="ECO:0000256" key="1">
    <source>
        <dbReference type="SAM" id="MobiDB-lite"/>
    </source>
</evidence>
<evidence type="ECO:0000259" key="2">
    <source>
        <dbReference type="PROSITE" id="PS51746"/>
    </source>
</evidence>
<dbReference type="Proteomes" id="UP000030748">
    <property type="component" value="Unassembled WGS sequence"/>
</dbReference>
<dbReference type="InterPro" id="IPR001932">
    <property type="entry name" value="PPM-type_phosphatase-like_dom"/>
</dbReference>
<dbReference type="Pfam" id="PF00481">
    <property type="entry name" value="PP2C"/>
    <property type="match status" value="1"/>
</dbReference>
<dbReference type="Gene3D" id="3.60.40.10">
    <property type="entry name" value="PPM-type phosphatase domain"/>
    <property type="match status" value="1"/>
</dbReference>
<keyword evidence="4" id="KW-1185">Reference proteome</keyword>
<dbReference type="GO" id="GO:0007165">
    <property type="term" value="P:signal transduction"/>
    <property type="evidence" value="ECO:0000318"/>
    <property type="project" value="GO_Central"/>
</dbReference>
<organism evidence="3 4">
    <name type="scientific">Erythranthe guttata</name>
    <name type="common">Yellow monkey flower</name>
    <name type="synonym">Mimulus guttatus</name>
    <dbReference type="NCBI Taxonomy" id="4155"/>
    <lineage>
        <taxon>Eukaryota</taxon>
        <taxon>Viridiplantae</taxon>
        <taxon>Streptophyta</taxon>
        <taxon>Embryophyta</taxon>
        <taxon>Tracheophyta</taxon>
        <taxon>Spermatophyta</taxon>
        <taxon>Magnoliopsida</taxon>
        <taxon>eudicotyledons</taxon>
        <taxon>Gunneridae</taxon>
        <taxon>Pentapetalae</taxon>
        <taxon>asterids</taxon>
        <taxon>lamiids</taxon>
        <taxon>Lamiales</taxon>
        <taxon>Phrymaceae</taxon>
        <taxon>Erythranthe</taxon>
    </lineage>
</organism>
<accession>A0A022QYG9</accession>
<feature type="region of interest" description="Disordered" evidence="1">
    <location>
        <begin position="212"/>
        <end position="233"/>
    </location>
</feature>
<name>A0A022QYG9_ERYGU</name>